<accession>A0ABP6V089</accession>
<dbReference type="Pfam" id="PF03747">
    <property type="entry name" value="ADP_ribosyl_GH"/>
    <property type="match status" value="1"/>
</dbReference>
<evidence type="ECO:0000313" key="2">
    <source>
        <dbReference type="Proteomes" id="UP001500689"/>
    </source>
</evidence>
<evidence type="ECO:0000313" key="1">
    <source>
        <dbReference type="EMBL" id="GAA3526256.1"/>
    </source>
</evidence>
<dbReference type="EMBL" id="BAAAZN010000001">
    <property type="protein sequence ID" value="GAA3526256.1"/>
    <property type="molecule type" value="Genomic_DNA"/>
</dbReference>
<dbReference type="RefSeq" id="WP_344855054.1">
    <property type="nucleotide sequence ID" value="NZ_BAAAZN010000001.1"/>
</dbReference>
<dbReference type="Gene3D" id="1.10.4080.10">
    <property type="entry name" value="ADP-ribosylation/Crystallin J1"/>
    <property type="match status" value="1"/>
</dbReference>
<sequence length="441" mass="47417">MEYISDEEKNAGLTQEPWGLAHGEIEQAAQTGRAVTALRDRLAALTPADGAALLEVYEEALALPPAADWPYTEPSDPDEIRLALPADDDPQPAVPDLADRVHGAWTGRVIGNTIGKPFEIGPTRETIRGYLGSIGAYPLRGYVPFAEGADRSVLGRWGFEGITEGRISGAVRDDDIDFTVLGLHILETYGPTYTTRDVAREWLSRFPVYQVFTAERNAYQNLVREVPLAEAGSHHNPFREWIGALIRADIFGMVHPGRPRRAALLTLPDALLSHRANGIYGQMWAAALLATAFTAETPEDCVAQSLRHIPAGSRLAAEIRAVAADHAAGTDWEQAIDRITARHTGMNWVHTINNAGALTAAILWGAGDFATTVGLAVQAGLDTDSIGASAGAWAGAFTGFDRLPGDLVRPIEDTYRSGVFGVGDTRISNLADRTLAIARNA</sequence>
<comment type="caution">
    <text evidence="1">The sequence shown here is derived from an EMBL/GenBank/DDBJ whole genome shotgun (WGS) entry which is preliminary data.</text>
</comment>
<reference evidence="2" key="1">
    <citation type="journal article" date="2019" name="Int. J. Syst. Evol. Microbiol.">
        <title>The Global Catalogue of Microorganisms (GCM) 10K type strain sequencing project: providing services to taxonomists for standard genome sequencing and annotation.</title>
        <authorList>
            <consortium name="The Broad Institute Genomics Platform"/>
            <consortium name="The Broad Institute Genome Sequencing Center for Infectious Disease"/>
            <person name="Wu L."/>
            <person name="Ma J."/>
        </authorList>
    </citation>
    <scope>NUCLEOTIDE SEQUENCE [LARGE SCALE GENOMIC DNA]</scope>
    <source>
        <strain evidence="2">JCM 16898</strain>
    </source>
</reference>
<dbReference type="Proteomes" id="UP001500689">
    <property type="component" value="Unassembled WGS sequence"/>
</dbReference>
<name>A0ABP6V089_9PSEU</name>
<protein>
    <submittedName>
        <fullName evidence="1">ADP-ribosylglycohydrolase family protein</fullName>
    </submittedName>
</protein>
<proteinExistence type="predicted"/>
<dbReference type="InterPro" id="IPR036705">
    <property type="entry name" value="Ribosyl_crysJ1_sf"/>
</dbReference>
<organism evidence="1 2">
    <name type="scientific">Amycolatopsis ultiminotia</name>
    <dbReference type="NCBI Taxonomy" id="543629"/>
    <lineage>
        <taxon>Bacteria</taxon>
        <taxon>Bacillati</taxon>
        <taxon>Actinomycetota</taxon>
        <taxon>Actinomycetes</taxon>
        <taxon>Pseudonocardiales</taxon>
        <taxon>Pseudonocardiaceae</taxon>
        <taxon>Amycolatopsis</taxon>
    </lineage>
</organism>
<gene>
    <name evidence="1" type="ORF">GCM10022222_06550</name>
</gene>
<dbReference type="SUPFAM" id="SSF101478">
    <property type="entry name" value="ADP-ribosylglycohydrolase"/>
    <property type="match status" value="1"/>
</dbReference>
<dbReference type="InterPro" id="IPR005502">
    <property type="entry name" value="Ribosyl_crysJ1"/>
</dbReference>
<keyword evidence="2" id="KW-1185">Reference proteome</keyword>